<organism evidence="1 2">
    <name type="scientific">Spiromyces aspiralis</name>
    <dbReference type="NCBI Taxonomy" id="68401"/>
    <lineage>
        <taxon>Eukaryota</taxon>
        <taxon>Fungi</taxon>
        <taxon>Fungi incertae sedis</taxon>
        <taxon>Zoopagomycota</taxon>
        <taxon>Kickxellomycotina</taxon>
        <taxon>Kickxellomycetes</taxon>
        <taxon>Kickxellales</taxon>
        <taxon>Kickxellaceae</taxon>
        <taxon>Spiromyces</taxon>
    </lineage>
</organism>
<comment type="caution">
    <text evidence="1">The sequence shown here is derived from an EMBL/GenBank/DDBJ whole genome shotgun (WGS) entry which is preliminary data.</text>
</comment>
<evidence type="ECO:0000313" key="1">
    <source>
        <dbReference type="EMBL" id="KAJ1671915.1"/>
    </source>
</evidence>
<accession>A0ACC1H7M5</accession>
<feature type="non-terminal residue" evidence="1">
    <location>
        <position position="102"/>
    </location>
</feature>
<dbReference type="Proteomes" id="UP001145114">
    <property type="component" value="Unassembled WGS sequence"/>
</dbReference>
<keyword evidence="2" id="KW-1185">Reference proteome</keyword>
<protein>
    <submittedName>
        <fullName evidence="1">Kti12, chromatin associated</fullName>
    </submittedName>
</protein>
<reference evidence="1" key="1">
    <citation type="submission" date="2022-06" db="EMBL/GenBank/DDBJ databases">
        <title>Phylogenomic reconstructions and comparative analyses of Kickxellomycotina fungi.</title>
        <authorList>
            <person name="Reynolds N.K."/>
            <person name="Stajich J.E."/>
            <person name="Barry K."/>
            <person name="Grigoriev I.V."/>
            <person name="Crous P."/>
            <person name="Smith M.E."/>
        </authorList>
    </citation>
    <scope>NUCLEOTIDE SEQUENCE</scope>
    <source>
        <strain evidence="1">RSA 2271</strain>
    </source>
</reference>
<gene>
    <name evidence="1" type="primary">KTI12_2</name>
    <name evidence="1" type="ORF">EV182_007377</name>
</gene>
<dbReference type="EMBL" id="JAMZIH010008530">
    <property type="protein sequence ID" value="KAJ1671915.1"/>
    <property type="molecule type" value="Genomic_DNA"/>
</dbReference>
<evidence type="ECO:0000313" key="2">
    <source>
        <dbReference type="Proteomes" id="UP001145114"/>
    </source>
</evidence>
<sequence>MPLIVFTGYPSSGKTTRAKELVEWISQRIYSYNYSGPIHTVKHITDDDLGYTKDIYADPAEEKKARGSMLSAVERTLSRNSIVVADSLNYIKGFRYQLYCVA</sequence>
<proteinExistence type="predicted"/>
<name>A0ACC1H7M5_9FUNG</name>